<dbReference type="SMART" id="SM00360">
    <property type="entry name" value="RRM"/>
    <property type="match status" value="1"/>
</dbReference>
<evidence type="ECO:0000256" key="1">
    <source>
        <dbReference type="ARBA" id="ARBA00022884"/>
    </source>
</evidence>
<dbReference type="Proteomes" id="UP000004662">
    <property type="component" value="Chromosome"/>
</dbReference>
<evidence type="ECO:0000313" key="4">
    <source>
        <dbReference type="EMBL" id="EHJ49353.1"/>
    </source>
</evidence>
<dbReference type="InterPro" id="IPR048289">
    <property type="entry name" value="RRM2_NsCP33-like"/>
</dbReference>
<dbReference type="Gene3D" id="3.30.70.330">
    <property type="match status" value="1"/>
</dbReference>
<dbReference type="PROSITE" id="PS50102">
    <property type="entry name" value="RRM"/>
    <property type="match status" value="1"/>
</dbReference>
<protein>
    <submittedName>
        <fullName evidence="4">RNP-1 like RNA-binding protein</fullName>
    </submittedName>
</protein>
<sequence length="98" mass="10549">MSKKLYVGNLSFNSTEDDIRTQFATFGEVISVNLITDRETGRLRGFGFVEMDEEGARAAIQGMDGKDFGGRNLKVNEAEDKPRSGGGGGGGGRGNRSW</sequence>
<reference evidence="5" key="1">
    <citation type="journal article" date="2015" name="Genome Announc.">
        <title>High-Quality Draft Genome Sequence of Desulfovibrio carbinoliphilus FW-101-2B, an Organic Acid-Oxidizing Sulfate-Reducing Bacterium Isolated from Uranium(VI)-Contaminated Groundwater.</title>
        <authorList>
            <person name="Ramsay B.D."/>
            <person name="Hwang C."/>
            <person name="Woo H.L."/>
            <person name="Carroll S.L."/>
            <person name="Lucas S."/>
            <person name="Han J."/>
            <person name="Lapidus A.L."/>
            <person name="Cheng J.F."/>
            <person name="Goodwin L.A."/>
            <person name="Pitluck S."/>
            <person name="Peters L."/>
            <person name="Chertkov O."/>
            <person name="Held B."/>
            <person name="Detter J.C."/>
            <person name="Han C.S."/>
            <person name="Tapia R."/>
            <person name="Land M.L."/>
            <person name="Hauser L.J."/>
            <person name="Kyrpides N.C."/>
            <person name="Ivanova N.N."/>
            <person name="Mikhailova N."/>
            <person name="Pagani I."/>
            <person name="Woyke T."/>
            <person name="Arkin A.P."/>
            <person name="Dehal P."/>
            <person name="Chivian D."/>
            <person name="Criddle C.S."/>
            <person name="Wu W."/>
            <person name="Chakraborty R."/>
            <person name="Hazen T.C."/>
            <person name="Fields M.W."/>
        </authorList>
    </citation>
    <scope>NUCLEOTIDE SEQUENCE [LARGE SCALE GENOMIC DNA]</scope>
    <source>
        <strain evidence="5">FW-101-2B</strain>
    </source>
</reference>
<dbReference type="STRING" id="694327.DFW101_3354"/>
<dbReference type="InterPro" id="IPR000504">
    <property type="entry name" value="RRM_dom"/>
</dbReference>
<organism evidence="4 5">
    <name type="scientific">Solidesulfovibrio carbinoliphilus subsp. oakridgensis</name>
    <dbReference type="NCBI Taxonomy" id="694327"/>
    <lineage>
        <taxon>Bacteria</taxon>
        <taxon>Pseudomonadati</taxon>
        <taxon>Thermodesulfobacteriota</taxon>
        <taxon>Desulfovibrionia</taxon>
        <taxon>Desulfovibrionales</taxon>
        <taxon>Desulfovibrionaceae</taxon>
        <taxon>Solidesulfovibrio</taxon>
    </lineage>
</organism>
<dbReference type="RefSeq" id="WP_009109279.1">
    <property type="nucleotide sequence ID" value="NZ_CM001368.1"/>
</dbReference>
<dbReference type="PANTHER" id="PTHR48027">
    <property type="entry name" value="HETEROGENEOUS NUCLEAR RIBONUCLEOPROTEIN 87F-RELATED"/>
    <property type="match status" value="1"/>
</dbReference>
<feature type="region of interest" description="Disordered" evidence="2">
    <location>
        <begin position="62"/>
        <end position="98"/>
    </location>
</feature>
<evidence type="ECO:0000313" key="5">
    <source>
        <dbReference type="Proteomes" id="UP000004662"/>
    </source>
</evidence>
<evidence type="ECO:0000256" key="2">
    <source>
        <dbReference type="SAM" id="MobiDB-lite"/>
    </source>
</evidence>
<feature type="compositionally biased region" description="Basic and acidic residues" evidence="2">
    <location>
        <begin position="64"/>
        <end position="83"/>
    </location>
</feature>
<feature type="domain" description="RRM" evidence="3">
    <location>
        <begin position="3"/>
        <end position="80"/>
    </location>
</feature>
<dbReference type="eggNOG" id="COG0724">
    <property type="taxonomic scope" value="Bacteria"/>
</dbReference>
<keyword evidence="5" id="KW-1185">Reference proteome</keyword>
<keyword evidence="1" id="KW-0694">RNA-binding</keyword>
<accession>G7QBD0</accession>
<evidence type="ECO:0000259" key="3">
    <source>
        <dbReference type="PROSITE" id="PS50102"/>
    </source>
</evidence>
<feature type="compositionally biased region" description="Gly residues" evidence="2">
    <location>
        <begin position="84"/>
        <end position="98"/>
    </location>
</feature>
<name>G7QBD0_9BACT</name>
<dbReference type="AlphaFoldDB" id="G7QBD0"/>
<proteinExistence type="predicted"/>
<gene>
    <name evidence="4" type="ORF">DFW101_3354</name>
</gene>
<dbReference type="OrthoDB" id="9798855at2"/>
<dbReference type="InterPro" id="IPR035979">
    <property type="entry name" value="RBD_domain_sf"/>
</dbReference>
<dbReference type="InterPro" id="IPR012677">
    <property type="entry name" value="Nucleotide-bd_a/b_plait_sf"/>
</dbReference>
<dbReference type="SUPFAM" id="SSF54928">
    <property type="entry name" value="RNA-binding domain, RBD"/>
    <property type="match status" value="1"/>
</dbReference>
<dbReference type="HOGENOM" id="CLU_012062_28_8_7"/>
<dbReference type="InterPro" id="IPR052462">
    <property type="entry name" value="SLIRP/GR-RBP-like"/>
</dbReference>
<dbReference type="CDD" id="cd21608">
    <property type="entry name" value="RRM2_NsCP33_like"/>
    <property type="match status" value="1"/>
</dbReference>
<dbReference type="Pfam" id="PF00076">
    <property type="entry name" value="RRM_1"/>
    <property type="match status" value="1"/>
</dbReference>
<dbReference type="EMBL" id="CM001368">
    <property type="protein sequence ID" value="EHJ49353.1"/>
    <property type="molecule type" value="Genomic_DNA"/>
</dbReference>
<dbReference type="GO" id="GO:0003723">
    <property type="term" value="F:RNA binding"/>
    <property type="evidence" value="ECO:0007669"/>
    <property type="project" value="UniProtKB-KW"/>
</dbReference>